<comment type="caution">
    <text evidence="3">The sequence shown here is derived from an EMBL/GenBank/DDBJ whole genome shotgun (WGS) entry which is preliminary data.</text>
</comment>
<keyword evidence="4" id="KW-1185">Reference proteome</keyword>
<organism evidence="3 4">
    <name type="scientific">Nitzschia inconspicua</name>
    <dbReference type="NCBI Taxonomy" id="303405"/>
    <lineage>
        <taxon>Eukaryota</taxon>
        <taxon>Sar</taxon>
        <taxon>Stramenopiles</taxon>
        <taxon>Ochrophyta</taxon>
        <taxon>Bacillariophyta</taxon>
        <taxon>Bacillariophyceae</taxon>
        <taxon>Bacillariophycidae</taxon>
        <taxon>Bacillariales</taxon>
        <taxon>Bacillariaceae</taxon>
        <taxon>Nitzschia</taxon>
    </lineage>
</organism>
<reference evidence="3" key="1">
    <citation type="journal article" date="2021" name="Sci. Rep.">
        <title>Diploid genomic architecture of Nitzschia inconspicua, an elite biomass production diatom.</title>
        <authorList>
            <person name="Oliver A."/>
            <person name="Podell S."/>
            <person name="Pinowska A."/>
            <person name="Traller J.C."/>
            <person name="Smith S.R."/>
            <person name="McClure R."/>
            <person name="Beliaev A."/>
            <person name="Bohutskyi P."/>
            <person name="Hill E.A."/>
            <person name="Rabines A."/>
            <person name="Zheng H."/>
            <person name="Allen L.Z."/>
            <person name="Kuo A."/>
            <person name="Grigoriev I.V."/>
            <person name="Allen A.E."/>
            <person name="Hazlebeck D."/>
            <person name="Allen E.E."/>
        </authorList>
    </citation>
    <scope>NUCLEOTIDE SEQUENCE</scope>
    <source>
        <strain evidence="3">Hildebrandi</strain>
    </source>
</reference>
<dbReference type="OrthoDB" id="44978at2759"/>
<sequence length="350" mass="37436">MTGKAFQLRLVAAICLSVKLIAAWNLPSGQESSTNANRRCFLAQQLTCSSAATGLLFFPGHARATRAIGQAEDDCRAAGNCLEIGEIDGALGWKWGAENRCDATDPNCGAGGKEVILSIERVPDTMGYSITNLAEMSFTIGRTEYLTMKLGFYGNDAPEAVNEFLQFLSSRGLRTTSDLVFENGMGVESTPVSMARGGKLNVIVPNERLDFGVPLQSAAYARSKGMSKVTDDFLPQPRPKELKDVPVLRMHEVAGLVSVPAKGVGYGGSGFESDDECFESAFQITASAAPYMDKDRRVIGQLMDTESMATLARLVSLPTMKGFKGVIPGQNSGPPLIKVALTGVDIQKMS</sequence>
<dbReference type="GO" id="GO:0003755">
    <property type="term" value="F:peptidyl-prolyl cis-trans isomerase activity"/>
    <property type="evidence" value="ECO:0007669"/>
    <property type="project" value="InterPro"/>
</dbReference>
<dbReference type="Proteomes" id="UP000693970">
    <property type="component" value="Unassembled WGS sequence"/>
</dbReference>
<evidence type="ECO:0000313" key="3">
    <source>
        <dbReference type="EMBL" id="KAG7352915.1"/>
    </source>
</evidence>
<dbReference type="InterPro" id="IPR002130">
    <property type="entry name" value="Cyclophilin-type_PPIase_dom"/>
</dbReference>
<evidence type="ECO:0000256" key="1">
    <source>
        <dbReference type="SAM" id="SignalP"/>
    </source>
</evidence>
<accession>A0A9K3PMH0</accession>
<dbReference type="EMBL" id="JAGRRH010000017">
    <property type="protein sequence ID" value="KAG7352915.1"/>
    <property type="molecule type" value="Genomic_DNA"/>
</dbReference>
<proteinExistence type="predicted"/>
<name>A0A9K3PMH0_9STRA</name>
<feature type="chain" id="PRO_5039892532" description="PPIase cyclophilin-type domain-containing protein" evidence="1">
    <location>
        <begin position="24"/>
        <end position="350"/>
    </location>
</feature>
<keyword evidence="1" id="KW-0732">Signal</keyword>
<gene>
    <name evidence="3" type="ORF">IV203_008963</name>
</gene>
<dbReference type="PROSITE" id="PS50072">
    <property type="entry name" value="CSA_PPIASE_2"/>
    <property type="match status" value="1"/>
</dbReference>
<reference evidence="3" key="2">
    <citation type="submission" date="2021-04" db="EMBL/GenBank/DDBJ databases">
        <authorList>
            <person name="Podell S."/>
        </authorList>
    </citation>
    <scope>NUCLEOTIDE SEQUENCE</scope>
    <source>
        <strain evidence="3">Hildebrandi</strain>
    </source>
</reference>
<evidence type="ECO:0000259" key="2">
    <source>
        <dbReference type="PROSITE" id="PS50072"/>
    </source>
</evidence>
<evidence type="ECO:0000313" key="4">
    <source>
        <dbReference type="Proteomes" id="UP000693970"/>
    </source>
</evidence>
<feature type="domain" description="PPIase cyclophilin-type" evidence="2">
    <location>
        <begin position="135"/>
        <end position="346"/>
    </location>
</feature>
<dbReference type="AlphaFoldDB" id="A0A9K3PMH0"/>
<feature type="signal peptide" evidence="1">
    <location>
        <begin position="1"/>
        <end position="23"/>
    </location>
</feature>
<protein>
    <recommendedName>
        <fullName evidence="2">PPIase cyclophilin-type domain-containing protein</fullName>
    </recommendedName>
</protein>